<keyword evidence="2 4" id="KW-1133">Transmembrane helix</keyword>
<organism evidence="5 6">
    <name type="scientific">Pseudomonas deceptionensis</name>
    <dbReference type="NCBI Taxonomy" id="882211"/>
    <lineage>
        <taxon>Bacteria</taxon>
        <taxon>Pseudomonadati</taxon>
        <taxon>Pseudomonadota</taxon>
        <taxon>Gammaproteobacteria</taxon>
        <taxon>Pseudomonadales</taxon>
        <taxon>Pseudomonadaceae</taxon>
        <taxon>Pseudomonas</taxon>
    </lineage>
</organism>
<feature type="transmembrane region" description="Helical" evidence="4">
    <location>
        <begin position="302"/>
        <end position="323"/>
    </location>
</feature>
<comment type="caution">
    <text evidence="5">The sequence shown here is derived from an EMBL/GenBank/DDBJ whole genome shotgun (WGS) entry which is preliminary data.</text>
</comment>
<keyword evidence="1 4" id="KW-0812">Transmembrane</keyword>
<feature type="transmembrane region" description="Helical" evidence="4">
    <location>
        <begin position="101"/>
        <end position="119"/>
    </location>
</feature>
<dbReference type="Gene3D" id="1.20.1250.20">
    <property type="entry name" value="MFS general substrate transporter like domains"/>
    <property type="match status" value="2"/>
</dbReference>
<evidence type="ECO:0000256" key="2">
    <source>
        <dbReference type="ARBA" id="ARBA00022989"/>
    </source>
</evidence>
<dbReference type="EMBL" id="FNUD01000002">
    <property type="protein sequence ID" value="SEF02230.1"/>
    <property type="molecule type" value="Genomic_DNA"/>
</dbReference>
<dbReference type="PANTHER" id="PTHR23527">
    <property type="entry name" value="BLL3282 PROTEIN"/>
    <property type="match status" value="1"/>
</dbReference>
<proteinExistence type="predicted"/>
<evidence type="ECO:0000256" key="4">
    <source>
        <dbReference type="SAM" id="Phobius"/>
    </source>
</evidence>
<keyword evidence="3 4" id="KW-0472">Membrane</keyword>
<dbReference type="InterPro" id="IPR011701">
    <property type="entry name" value="MFS"/>
</dbReference>
<evidence type="ECO:0000313" key="5">
    <source>
        <dbReference type="EMBL" id="SEF02230.1"/>
    </source>
</evidence>
<evidence type="ECO:0000256" key="1">
    <source>
        <dbReference type="ARBA" id="ARBA00022692"/>
    </source>
</evidence>
<evidence type="ECO:0000256" key="3">
    <source>
        <dbReference type="ARBA" id="ARBA00023136"/>
    </source>
</evidence>
<reference evidence="5" key="1">
    <citation type="submission" date="2016-10" db="EMBL/GenBank/DDBJ databases">
        <authorList>
            <person name="Varghese N."/>
            <person name="Submissions S."/>
        </authorList>
    </citation>
    <scope>NUCLEOTIDE SEQUENCE [LARGE SCALE GENOMIC DNA]</scope>
    <source>
        <strain evidence="5">LMG 25555</strain>
    </source>
</reference>
<feature type="transmembrane region" description="Helical" evidence="4">
    <location>
        <begin position="276"/>
        <end position="296"/>
    </location>
</feature>
<accession>A0A0J6GCF9</accession>
<dbReference type="PANTHER" id="PTHR23527:SF1">
    <property type="entry name" value="BLL3282 PROTEIN"/>
    <property type="match status" value="1"/>
</dbReference>
<feature type="transmembrane region" description="Helical" evidence="4">
    <location>
        <begin position="140"/>
        <end position="158"/>
    </location>
</feature>
<name>A0A0J6GCF9_PSEDM</name>
<gene>
    <name evidence="5" type="ORF">SAMN04489800_3682</name>
</gene>
<feature type="transmembrane region" description="Helical" evidence="4">
    <location>
        <begin position="359"/>
        <end position="379"/>
    </location>
</feature>
<dbReference type="InterPro" id="IPR036259">
    <property type="entry name" value="MFS_trans_sf"/>
</dbReference>
<feature type="transmembrane region" description="Helical" evidence="4">
    <location>
        <begin position="164"/>
        <end position="181"/>
    </location>
</feature>
<evidence type="ECO:0000313" key="6">
    <source>
        <dbReference type="Proteomes" id="UP000183613"/>
    </source>
</evidence>
<dbReference type="SUPFAM" id="SSF103473">
    <property type="entry name" value="MFS general substrate transporter"/>
    <property type="match status" value="1"/>
</dbReference>
<dbReference type="OrthoDB" id="6829925at2"/>
<dbReference type="Pfam" id="PF07690">
    <property type="entry name" value="MFS_1"/>
    <property type="match status" value="1"/>
</dbReference>
<keyword evidence="6" id="KW-1185">Reference proteome</keyword>
<protein>
    <submittedName>
        <fullName evidence="5">Major Facilitator Superfamily protein</fullName>
    </submittedName>
</protein>
<sequence length="393" mass="41201">MMLNPRKTLTFMLAASLASTIGGLPFNTLPILLGALADSFSFAPSQIGLLGSVCFSGYLVGTLVAVGFIDRCNWRVLTFGCALGAALALLASSQLPAPAQLPLWALIGFFAALMTCLGLRIMAEMPNKERAFGIRQGIELGLVALVLFVLPSLVISHFHYAGAARVLAAMILLLSLSAFALPRRSDFSVQTGLAEESSLQGRFRFPVPAYWALGFFFVFGAGQIGLWAFLERLGHGLEVAPGQMGVVFAVLKLLGGGAALALALIGDRLGSRWPHLLVLAVIGTGLLLLAYAQGFVMYALGAWIWEVGFCWGCIYQTAAVARLDPSGRSIMLIPAAFALSSMVGPALAGQLVADGFAGLLWLALATAVVPVVAFAGLLAKRLAAPSVVTPVHA</sequence>
<dbReference type="RefSeq" id="WP_048361043.1">
    <property type="nucleotide sequence ID" value="NZ_FNUD01000002.1"/>
</dbReference>
<feature type="transmembrane region" description="Helical" evidence="4">
    <location>
        <begin position="209"/>
        <end position="230"/>
    </location>
</feature>
<dbReference type="Proteomes" id="UP000183613">
    <property type="component" value="Unassembled WGS sequence"/>
</dbReference>
<feature type="transmembrane region" description="Helical" evidence="4">
    <location>
        <begin position="330"/>
        <end position="353"/>
    </location>
</feature>
<feature type="transmembrane region" description="Helical" evidence="4">
    <location>
        <begin position="47"/>
        <end position="69"/>
    </location>
</feature>
<feature type="transmembrane region" description="Helical" evidence="4">
    <location>
        <begin position="76"/>
        <end position="95"/>
    </location>
</feature>
<dbReference type="InterPro" id="IPR052952">
    <property type="entry name" value="MFS-Transporter"/>
</dbReference>
<dbReference type="GO" id="GO:0022857">
    <property type="term" value="F:transmembrane transporter activity"/>
    <property type="evidence" value="ECO:0007669"/>
    <property type="project" value="InterPro"/>
</dbReference>
<feature type="transmembrane region" description="Helical" evidence="4">
    <location>
        <begin position="242"/>
        <end position="264"/>
    </location>
</feature>
<dbReference type="AlphaFoldDB" id="A0A0J6GCF9"/>
<dbReference type="PATRIC" id="fig|882211.3.peg.3381"/>